<reference evidence="2" key="1">
    <citation type="journal article" date="2019" name="Int. J. Syst. Evol. Microbiol.">
        <title>The Global Catalogue of Microorganisms (GCM) 10K type strain sequencing project: providing services to taxonomists for standard genome sequencing and annotation.</title>
        <authorList>
            <consortium name="The Broad Institute Genomics Platform"/>
            <consortium name="The Broad Institute Genome Sequencing Center for Infectious Disease"/>
            <person name="Wu L."/>
            <person name="Ma J."/>
        </authorList>
    </citation>
    <scope>NUCLEOTIDE SEQUENCE [LARGE SCALE GENOMIC DNA]</scope>
    <source>
        <strain evidence="2">KCTC 42805</strain>
    </source>
</reference>
<evidence type="ECO:0008006" key="3">
    <source>
        <dbReference type="Google" id="ProtNLM"/>
    </source>
</evidence>
<dbReference type="RefSeq" id="WP_381517350.1">
    <property type="nucleotide sequence ID" value="NZ_JBHULN010000001.1"/>
</dbReference>
<name>A0ABW5LXP1_9BACT</name>
<sequence>MAIEAAASGTRDFNLVTGQVQWSATCKVLFGLAPDTSVTADILLERVHPDDREGCGWLICVY</sequence>
<evidence type="ECO:0000313" key="1">
    <source>
        <dbReference type="EMBL" id="MFD2569014.1"/>
    </source>
</evidence>
<dbReference type="EMBL" id="JBHULN010000001">
    <property type="protein sequence ID" value="MFD2569014.1"/>
    <property type="molecule type" value="Genomic_DNA"/>
</dbReference>
<proteinExistence type="predicted"/>
<gene>
    <name evidence="1" type="ORF">ACFSUS_00110</name>
</gene>
<evidence type="ECO:0000313" key="2">
    <source>
        <dbReference type="Proteomes" id="UP001597469"/>
    </source>
</evidence>
<dbReference type="Proteomes" id="UP001597469">
    <property type="component" value="Unassembled WGS sequence"/>
</dbReference>
<comment type="caution">
    <text evidence="1">The sequence shown here is derived from an EMBL/GenBank/DDBJ whole genome shotgun (WGS) entry which is preliminary data.</text>
</comment>
<organism evidence="1 2">
    <name type="scientific">Spirosoma soli</name>
    <dbReference type="NCBI Taxonomy" id="1770529"/>
    <lineage>
        <taxon>Bacteria</taxon>
        <taxon>Pseudomonadati</taxon>
        <taxon>Bacteroidota</taxon>
        <taxon>Cytophagia</taxon>
        <taxon>Cytophagales</taxon>
        <taxon>Cytophagaceae</taxon>
        <taxon>Spirosoma</taxon>
    </lineage>
</organism>
<dbReference type="Gene3D" id="3.30.450.20">
    <property type="entry name" value="PAS domain"/>
    <property type="match status" value="1"/>
</dbReference>
<protein>
    <recommendedName>
        <fullName evidence="3">PAS domain-containing protein</fullName>
    </recommendedName>
</protein>
<accession>A0ABW5LXP1</accession>
<keyword evidence="2" id="KW-1185">Reference proteome</keyword>